<gene>
    <name evidence="4" type="ORF">SAMN04489714_1887</name>
</gene>
<evidence type="ECO:0000256" key="2">
    <source>
        <dbReference type="SAM" id="Phobius"/>
    </source>
</evidence>
<keyword evidence="5" id="KW-1185">Reference proteome</keyword>
<dbReference type="EMBL" id="LT629792">
    <property type="protein sequence ID" value="SDU05529.1"/>
    <property type="molecule type" value="Genomic_DNA"/>
</dbReference>
<feature type="transmembrane region" description="Helical" evidence="2">
    <location>
        <begin position="24"/>
        <end position="45"/>
    </location>
</feature>
<accession>A0ABY0VBD5</accession>
<name>A0ABY0VBD5_9ACTO</name>
<keyword evidence="2" id="KW-0472">Membrane</keyword>
<organism evidence="4 5">
    <name type="scientific">Schaalia radingae</name>
    <dbReference type="NCBI Taxonomy" id="131110"/>
    <lineage>
        <taxon>Bacteria</taxon>
        <taxon>Bacillati</taxon>
        <taxon>Actinomycetota</taxon>
        <taxon>Actinomycetes</taxon>
        <taxon>Actinomycetales</taxon>
        <taxon>Actinomycetaceae</taxon>
        <taxon>Schaalia</taxon>
    </lineage>
</organism>
<dbReference type="Pfam" id="PF14016">
    <property type="entry name" value="DUF4232"/>
    <property type="match status" value="1"/>
</dbReference>
<feature type="transmembrane region" description="Helical" evidence="2">
    <location>
        <begin position="172"/>
        <end position="189"/>
    </location>
</feature>
<feature type="transmembrane region" description="Helical" evidence="2">
    <location>
        <begin position="110"/>
        <end position="130"/>
    </location>
</feature>
<feature type="domain" description="DUF4232" evidence="3">
    <location>
        <begin position="300"/>
        <end position="431"/>
    </location>
</feature>
<protein>
    <recommendedName>
        <fullName evidence="3">DUF4232 domain-containing protein</fullName>
    </recommendedName>
</protein>
<dbReference type="Proteomes" id="UP000198976">
    <property type="component" value="Chromosome I"/>
</dbReference>
<evidence type="ECO:0000313" key="4">
    <source>
        <dbReference type="EMBL" id="SDU05529.1"/>
    </source>
</evidence>
<evidence type="ECO:0000256" key="1">
    <source>
        <dbReference type="SAM" id="MobiDB-lite"/>
    </source>
</evidence>
<dbReference type="InterPro" id="IPR025326">
    <property type="entry name" value="DUF4232"/>
</dbReference>
<proteinExistence type="predicted"/>
<sequence>MPGPELQFDCNDFPGQCRDYPFPYGYLIAMLLLIIAVIGLWVALARQLTGSWSGMPRSGGSAELLDQSRRSPTRSRTTSQWVSLIVDVALCVVAPPILAVGGLALAFGGYAAALGFAGVAGVLLALVFALTASIQTRTTRPAWIAGGAVALTAIIAVFISGIALLFTGPGLFAVPVIGIVAMLLARAAAYESIRENSAVEYEGGAPSSAIIIDEGDPTTAAWRPIARCAAVVCTVAGIVSVSALMILPAPADRSTPIDQTPPASSSVPPEEAESGAAVASESGAVAESGGEATPAVEPLCSPDSLTAELGPVQGALGARGAILTVINNGDTACSVSGVPDLQITMSGADLAVSTVASPRASAAEFDRGVDIPAGASAAMQLSWRGAGTEESDTVDMTLGIAGGEVPVDVAQGQDGGSLDMETGTQITCEPWR</sequence>
<keyword evidence="2" id="KW-0812">Transmembrane</keyword>
<evidence type="ECO:0000259" key="3">
    <source>
        <dbReference type="Pfam" id="PF14016"/>
    </source>
</evidence>
<feature type="transmembrane region" description="Helical" evidence="2">
    <location>
        <begin position="81"/>
        <end position="104"/>
    </location>
</feature>
<reference evidence="4 5" key="1">
    <citation type="submission" date="2016-10" db="EMBL/GenBank/DDBJ databases">
        <authorList>
            <person name="Varghese N."/>
            <person name="Submissions S."/>
        </authorList>
    </citation>
    <scope>NUCLEOTIDE SEQUENCE [LARGE SCALE GENOMIC DNA]</scope>
    <source>
        <strain evidence="4 5">DSM 9169</strain>
    </source>
</reference>
<feature type="transmembrane region" description="Helical" evidence="2">
    <location>
        <begin position="228"/>
        <end position="247"/>
    </location>
</feature>
<feature type="transmembrane region" description="Helical" evidence="2">
    <location>
        <begin position="142"/>
        <end position="166"/>
    </location>
</feature>
<evidence type="ECO:0000313" key="5">
    <source>
        <dbReference type="Proteomes" id="UP000198976"/>
    </source>
</evidence>
<feature type="compositionally biased region" description="Low complexity" evidence="1">
    <location>
        <begin position="261"/>
        <end position="292"/>
    </location>
</feature>
<feature type="region of interest" description="Disordered" evidence="1">
    <location>
        <begin position="254"/>
        <end position="300"/>
    </location>
</feature>
<keyword evidence="2" id="KW-1133">Transmembrane helix</keyword>